<proteinExistence type="predicted"/>
<evidence type="ECO:0000313" key="1">
    <source>
        <dbReference type="EMBL" id="MBB5065251.1"/>
    </source>
</evidence>
<sequence>MELSTEKSVWIGMVAVKPRPGSEILSGNVSGAFVNVLTWASDPLEFREKAKELMDYLALDLIGVKDEEPLSERQKTGDMEPDIVQIALEMEDNPRSIRYTTFHTWSETNA</sequence>
<name>A0A7W8EB06_9BACT</name>
<dbReference type="EMBL" id="JACHIO010000015">
    <property type="protein sequence ID" value="MBB5065251.1"/>
    <property type="molecule type" value="Genomic_DNA"/>
</dbReference>
<dbReference type="RefSeq" id="WP_184257786.1">
    <property type="nucleotide sequence ID" value="NZ_JACHIO010000015.1"/>
</dbReference>
<reference evidence="1 2" key="1">
    <citation type="submission" date="2020-08" db="EMBL/GenBank/DDBJ databases">
        <title>Genomic Encyclopedia of Type Strains, Phase IV (KMG-V): Genome sequencing to study the core and pangenomes of soil and plant-associated prokaryotes.</title>
        <authorList>
            <person name="Whitman W."/>
        </authorList>
    </citation>
    <scope>NUCLEOTIDE SEQUENCE [LARGE SCALE GENOMIC DNA]</scope>
    <source>
        <strain evidence="1 2">X5P3</strain>
    </source>
</reference>
<dbReference type="AlphaFoldDB" id="A0A7W8EB06"/>
<organism evidence="1 2">
    <name type="scientific">Granulicella mallensis</name>
    <dbReference type="NCBI Taxonomy" id="940614"/>
    <lineage>
        <taxon>Bacteria</taxon>
        <taxon>Pseudomonadati</taxon>
        <taxon>Acidobacteriota</taxon>
        <taxon>Terriglobia</taxon>
        <taxon>Terriglobales</taxon>
        <taxon>Acidobacteriaceae</taxon>
        <taxon>Granulicella</taxon>
    </lineage>
</organism>
<evidence type="ECO:0000313" key="2">
    <source>
        <dbReference type="Proteomes" id="UP000584867"/>
    </source>
</evidence>
<protein>
    <submittedName>
        <fullName evidence="1">Uncharacterized protein</fullName>
    </submittedName>
</protein>
<comment type="caution">
    <text evidence="1">The sequence shown here is derived from an EMBL/GenBank/DDBJ whole genome shotgun (WGS) entry which is preliminary data.</text>
</comment>
<accession>A0A7W8EB06</accession>
<dbReference type="Proteomes" id="UP000584867">
    <property type="component" value="Unassembled WGS sequence"/>
</dbReference>
<gene>
    <name evidence="1" type="ORF">HDF15_003614</name>
</gene>